<evidence type="ECO:0000313" key="9">
    <source>
        <dbReference type="EMBL" id="SNR27483.1"/>
    </source>
</evidence>
<name>A0ABY1SDL8_9FLAO</name>
<dbReference type="EMBL" id="FZNV01000001">
    <property type="protein sequence ID" value="SNR27483.1"/>
    <property type="molecule type" value="Genomic_DNA"/>
</dbReference>
<dbReference type="Gene3D" id="2.40.170.20">
    <property type="entry name" value="TonB-dependent receptor, beta-barrel domain"/>
    <property type="match status" value="1"/>
</dbReference>
<dbReference type="InterPro" id="IPR037066">
    <property type="entry name" value="Plug_dom_sf"/>
</dbReference>
<protein>
    <submittedName>
        <fullName evidence="9">TonB-linked outer membrane protein, SusC/RagA family</fullName>
    </submittedName>
</protein>
<evidence type="ECO:0000313" key="10">
    <source>
        <dbReference type="Proteomes" id="UP000198337"/>
    </source>
</evidence>
<keyword evidence="3 7" id="KW-1134">Transmembrane beta strand</keyword>
<reference evidence="9 10" key="1">
    <citation type="submission" date="2017-06" db="EMBL/GenBank/DDBJ databases">
        <authorList>
            <person name="Varghese N."/>
            <person name="Submissions S."/>
        </authorList>
    </citation>
    <scope>NUCLEOTIDE SEQUENCE [LARGE SCALE GENOMIC DNA]</scope>
    <source>
        <strain evidence="9 10">DSM 19840</strain>
    </source>
</reference>
<feature type="domain" description="TonB-dependent receptor plug" evidence="8">
    <location>
        <begin position="138"/>
        <end position="248"/>
    </location>
</feature>
<organism evidence="9 10">
    <name type="scientific">Maribacter sedimenticola</name>
    <dbReference type="NCBI Taxonomy" id="228956"/>
    <lineage>
        <taxon>Bacteria</taxon>
        <taxon>Pseudomonadati</taxon>
        <taxon>Bacteroidota</taxon>
        <taxon>Flavobacteriia</taxon>
        <taxon>Flavobacteriales</taxon>
        <taxon>Flavobacteriaceae</taxon>
        <taxon>Maribacter</taxon>
    </lineage>
</organism>
<comment type="similarity">
    <text evidence="7">Belongs to the TonB-dependent receptor family.</text>
</comment>
<dbReference type="InterPro" id="IPR036942">
    <property type="entry name" value="Beta-barrel_TonB_sf"/>
</dbReference>
<accession>A0ABY1SDL8</accession>
<dbReference type="NCBIfam" id="TIGR04056">
    <property type="entry name" value="OMP_RagA_SusC"/>
    <property type="match status" value="1"/>
</dbReference>
<dbReference type="NCBIfam" id="TIGR04057">
    <property type="entry name" value="SusC_RagA_signa"/>
    <property type="match status" value="1"/>
</dbReference>
<evidence type="ECO:0000256" key="3">
    <source>
        <dbReference type="ARBA" id="ARBA00022452"/>
    </source>
</evidence>
<sequence>MKKKHIKKLSRKTKSLLLSAVLGILTVGPILGNSDHSSKSIMIEDVQTTVTGQILDENGIPLAGASVVVKGTTTGSVADFDGNYSISAPSNSTLVFSYVGYGKNEVAVNGRTTINVTLEPDASLLDEVVLVGYGTQKKGEVTGAIETVSAEQLSIVQVSSSIDAIKGQIAGVDVQSTGGRPGQNPTVRIRGRRSISASNDPLYVVDGIPLIDGPNSMADINPDDIASMQVLKDAAATAVYGSRGANGVILVSTNRGKVGKTKITYSSRYGTTSATRLVDMMNGAEFADLKRESRRVGWNGAIPADNEVFLDPIELESLAQGRSTDYQDLVTGNGYQTNHQIGVSGGSENTTFSTSIGYFKEQGIISNQDFERFSGRLNVDHKINDIFKIGASFLVARTEQNWGSNATLGEALANNPLGVPYDENGDLKFLPTNDGIRTNPLNELVEGAYIDERQQTRIFAPIYLDINIAEGIKWTTTFGPDIRIGRRGTFAGSLTNTNRGGPGRARILNVNDLGYTLENLLTYNTALTDRQNLKVTLLQSIQKSRVEFNDGNVTGIPYESQSFYNLGSATQGGVLESGLTEWALASFMGRINYDFDSKYLFQASLRADGSSRLAPGNQWKYFPGVSAGWRLDQEDFLMETQVSEMKLRASYGEVGNTSVLPYQTAGRLASSVYAFGESPALGFGLNEIPNEDLTWEVSKTLDIGLDYGFFNNRLVGSFDWFRTNTVDLLLLRSLPSTSGYESVLQNVGSTRTTGFEFSISGGIIDNADDGFNWDVDLNLSTYNEEITELALTDADGNPLDDVGNAWFIGQPIKVFYDYEKIGIWQANEEAAALAADNKVPGEIKLNDLNGDGVITPDDRKIIGDGVPDWYGGFNNKFSYKGFDLGVFFVFRVGHTVQSNFHGSNNALFGRYNNLDVDYWTIDNPTNAYPRPNENQESPRNGSTLRYFDGSFIKLRNISLGYNLPDSIVEKLSMEKLRLSVSGQNLWFASDYDTYDPEISEDATDLNSGVVPSTKQWSLSLKATF</sequence>
<proteinExistence type="inferred from homology"/>
<keyword evidence="5 7" id="KW-0472">Membrane</keyword>
<comment type="subcellular location">
    <subcellularLocation>
        <location evidence="1 7">Cell outer membrane</location>
        <topology evidence="1 7">Multi-pass membrane protein</topology>
    </subcellularLocation>
</comment>
<gene>
    <name evidence="9" type="ORF">SAMN04488009_0651</name>
</gene>
<keyword evidence="6 7" id="KW-0998">Cell outer membrane</keyword>
<comment type="caution">
    <text evidence="9">The sequence shown here is derived from an EMBL/GenBank/DDBJ whole genome shotgun (WGS) entry which is preliminary data.</text>
</comment>
<dbReference type="Pfam" id="PF13715">
    <property type="entry name" value="CarbopepD_reg_2"/>
    <property type="match status" value="1"/>
</dbReference>
<evidence type="ECO:0000256" key="2">
    <source>
        <dbReference type="ARBA" id="ARBA00022448"/>
    </source>
</evidence>
<evidence type="ECO:0000256" key="4">
    <source>
        <dbReference type="ARBA" id="ARBA00022692"/>
    </source>
</evidence>
<evidence type="ECO:0000256" key="1">
    <source>
        <dbReference type="ARBA" id="ARBA00004571"/>
    </source>
</evidence>
<dbReference type="InterPro" id="IPR039426">
    <property type="entry name" value="TonB-dep_rcpt-like"/>
</dbReference>
<dbReference type="Pfam" id="PF07715">
    <property type="entry name" value="Plug"/>
    <property type="match status" value="1"/>
</dbReference>
<dbReference type="Gene3D" id="2.60.40.1120">
    <property type="entry name" value="Carboxypeptidase-like, regulatory domain"/>
    <property type="match status" value="1"/>
</dbReference>
<evidence type="ECO:0000259" key="8">
    <source>
        <dbReference type="Pfam" id="PF07715"/>
    </source>
</evidence>
<evidence type="ECO:0000256" key="6">
    <source>
        <dbReference type="ARBA" id="ARBA00023237"/>
    </source>
</evidence>
<keyword evidence="2 7" id="KW-0813">Transport</keyword>
<dbReference type="InterPro" id="IPR012910">
    <property type="entry name" value="Plug_dom"/>
</dbReference>
<dbReference type="SUPFAM" id="SSF56935">
    <property type="entry name" value="Porins"/>
    <property type="match status" value="1"/>
</dbReference>
<dbReference type="RefSeq" id="WP_089259015.1">
    <property type="nucleotide sequence ID" value="NZ_FZNV01000001.1"/>
</dbReference>
<dbReference type="SUPFAM" id="SSF49464">
    <property type="entry name" value="Carboxypeptidase regulatory domain-like"/>
    <property type="match status" value="1"/>
</dbReference>
<dbReference type="InterPro" id="IPR023997">
    <property type="entry name" value="TonB-dep_OMP_SusC/RagA_CS"/>
</dbReference>
<evidence type="ECO:0000256" key="7">
    <source>
        <dbReference type="PROSITE-ProRule" id="PRU01360"/>
    </source>
</evidence>
<dbReference type="Gene3D" id="2.170.130.10">
    <property type="entry name" value="TonB-dependent receptor, plug domain"/>
    <property type="match status" value="1"/>
</dbReference>
<keyword evidence="10" id="KW-1185">Reference proteome</keyword>
<keyword evidence="4 7" id="KW-0812">Transmembrane</keyword>
<dbReference type="InterPro" id="IPR008969">
    <property type="entry name" value="CarboxyPept-like_regulatory"/>
</dbReference>
<dbReference type="Proteomes" id="UP000198337">
    <property type="component" value="Unassembled WGS sequence"/>
</dbReference>
<dbReference type="PROSITE" id="PS52016">
    <property type="entry name" value="TONB_DEPENDENT_REC_3"/>
    <property type="match status" value="1"/>
</dbReference>
<evidence type="ECO:0000256" key="5">
    <source>
        <dbReference type="ARBA" id="ARBA00023136"/>
    </source>
</evidence>
<dbReference type="InterPro" id="IPR023996">
    <property type="entry name" value="TonB-dep_OMP_SusC/RagA"/>
</dbReference>